<feature type="transmembrane region" description="Helical" evidence="1">
    <location>
        <begin position="51"/>
        <end position="72"/>
    </location>
</feature>
<dbReference type="RefSeq" id="WP_010855294.1">
    <property type="nucleotide sequence ID" value="NZ_AQHR01000087.1"/>
</dbReference>
<keyword evidence="1" id="KW-0812">Transmembrane</keyword>
<evidence type="ECO:0000256" key="1">
    <source>
        <dbReference type="SAM" id="Phobius"/>
    </source>
</evidence>
<name>R7ZQJ7_9BACT</name>
<sequence length="86" mass="9592">MKNQFSKKGAGAILSIIPLIALIGWAGFTFLRFKPLLGTEQAWRFHYSFTAFLLLSTGLAIVCGAWLIYFVLRNKTLPGKSNTKIL</sequence>
<dbReference type="AlphaFoldDB" id="R7ZQJ7"/>
<evidence type="ECO:0000313" key="3">
    <source>
        <dbReference type="Proteomes" id="UP000013909"/>
    </source>
</evidence>
<dbReference type="EMBL" id="AQHR01000087">
    <property type="protein sequence ID" value="EON76357.1"/>
    <property type="molecule type" value="Genomic_DNA"/>
</dbReference>
<organism evidence="2 3">
    <name type="scientific">Lunatimonas lonarensis</name>
    <dbReference type="NCBI Taxonomy" id="1232681"/>
    <lineage>
        <taxon>Bacteria</taxon>
        <taxon>Pseudomonadati</taxon>
        <taxon>Bacteroidota</taxon>
        <taxon>Cytophagia</taxon>
        <taxon>Cytophagales</taxon>
        <taxon>Cyclobacteriaceae</taxon>
    </lineage>
</organism>
<keyword evidence="1" id="KW-0472">Membrane</keyword>
<proteinExistence type="predicted"/>
<protein>
    <submittedName>
        <fullName evidence="2">Uncharacterized protein</fullName>
    </submittedName>
</protein>
<dbReference type="Proteomes" id="UP000013909">
    <property type="component" value="Unassembled WGS sequence"/>
</dbReference>
<feature type="transmembrane region" description="Helical" evidence="1">
    <location>
        <begin position="12"/>
        <end position="31"/>
    </location>
</feature>
<comment type="caution">
    <text evidence="2">The sequence shown here is derived from an EMBL/GenBank/DDBJ whole genome shotgun (WGS) entry which is preliminary data.</text>
</comment>
<keyword evidence="1" id="KW-1133">Transmembrane helix</keyword>
<dbReference type="STRING" id="1232681.ADIS_3160"/>
<gene>
    <name evidence="2" type="ORF">ADIS_3160</name>
</gene>
<keyword evidence="3" id="KW-1185">Reference proteome</keyword>
<reference evidence="2 3" key="1">
    <citation type="submission" date="2013-02" db="EMBL/GenBank/DDBJ databases">
        <title>A novel strain isolated from Lonar lake, Maharashtra, India.</title>
        <authorList>
            <person name="Singh A."/>
        </authorList>
    </citation>
    <scope>NUCLEOTIDE SEQUENCE [LARGE SCALE GENOMIC DNA]</scope>
    <source>
        <strain evidence="2 3">AK24</strain>
    </source>
</reference>
<evidence type="ECO:0000313" key="2">
    <source>
        <dbReference type="EMBL" id="EON76357.1"/>
    </source>
</evidence>
<accession>R7ZQJ7</accession>